<dbReference type="InterPro" id="IPR037160">
    <property type="entry name" value="DNA_Pol_thumb_sf"/>
</dbReference>
<feature type="domain" description="Helix-hairpin-helix DNA-binding motif class 1" evidence="22">
    <location>
        <begin position="48"/>
        <end position="67"/>
    </location>
</feature>
<dbReference type="Pfam" id="PF14716">
    <property type="entry name" value="HHH_8"/>
    <property type="match status" value="1"/>
</dbReference>
<comment type="catalytic activity">
    <reaction evidence="19">
        <text>a 5'-end 2'-deoxyribose-2'-deoxyribonucleotide-DNA = (2E,4S)-4-hydroxypenten-2-al-5-phosphate + a 5'-end 5'-phospho-2'-deoxyribonucleoside-DNA + H(+)</text>
        <dbReference type="Rhea" id="RHEA:76255"/>
        <dbReference type="Rhea" id="RHEA-COMP:13180"/>
        <dbReference type="Rhea" id="RHEA-COMP:18657"/>
        <dbReference type="ChEBI" id="CHEBI:15378"/>
        <dbReference type="ChEBI" id="CHEBI:136412"/>
        <dbReference type="ChEBI" id="CHEBI:195194"/>
        <dbReference type="ChEBI" id="CHEBI:195195"/>
    </reaction>
</comment>
<proteinExistence type="predicted"/>
<dbReference type="SMART" id="SM00481">
    <property type="entry name" value="POLIIIAc"/>
    <property type="match status" value="1"/>
</dbReference>
<evidence type="ECO:0000256" key="16">
    <source>
        <dbReference type="ARBA" id="ARBA00035717"/>
    </source>
</evidence>
<dbReference type="Proteomes" id="UP001225034">
    <property type="component" value="Unassembled WGS sequence"/>
</dbReference>
<evidence type="ECO:0000256" key="18">
    <source>
        <dbReference type="ARBA" id="ARBA00044632"/>
    </source>
</evidence>
<comment type="caution">
    <text evidence="25">The sequence shown here is derived from an EMBL/GenBank/DDBJ whole genome shotgun (WGS) entry which is preliminary data.</text>
</comment>
<evidence type="ECO:0000256" key="6">
    <source>
        <dbReference type="ARBA" id="ARBA00022481"/>
    </source>
</evidence>
<dbReference type="InterPro" id="IPR003583">
    <property type="entry name" value="Hlx-hairpin-Hlx_DNA-bd_motif"/>
</dbReference>
<evidence type="ECO:0000256" key="7">
    <source>
        <dbReference type="ARBA" id="ARBA00022634"/>
    </source>
</evidence>
<organism evidence="25 26">
    <name type="scientific">Alkalicoccobacillus murimartini</name>
    <dbReference type="NCBI Taxonomy" id="171685"/>
    <lineage>
        <taxon>Bacteria</taxon>
        <taxon>Bacillati</taxon>
        <taxon>Bacillota</taxon>
        <taxon>Bacilli</taxon>
        <taxon>Bacillales</taxon>
        <taxon>Bacillaceae</taxon>
        <taxon>Alkalicoccobacillus</taxon>
    </lineage>
</organism>
<reference evidence="25 26" key="1">
    <citation type="submission" date="2023-07" db="EMBL/GenBank/DDBJ databases">
        <title>Genomic Encyclopedia of Type Strains, Phase IV (KMG-IV): sequencing the most valuable type-strain genomes for metagenomic binning, comparative biology and taxonomic classification.</title>
        <authorList>
            <person name="Goeker M."/>
        </authorList>
    </citation>
    <scope>NUCLEOTIDE SEQUENCE [LARGE SCALE GENOMIC DNA]</scope>
    <source>
        <strain evidence="25 26">DSM 19154</strain>
    </source>
</reference>
<comment type="catalytic activity">
    <reaction evidence="18">
        <text>2'-deoxyribonucleotide-(2'-deoxyribose 5'-phosphate)-2'-deoxyribonucleotide-DNA = a 3'-end 2'-deoxyribonucleotide-(2,3-dehydro-2,3-deoxyribose 5'-phosphate)-DNA + a 5'-end 5'-phospho-2'-deoxyribonucleoside-DNA + H(+)</text>
        <dbReference type="Rhea" id="RHEA:66592"/>
        <dbReference type="Rhea" id="RHEA-COMP:13180"/>
        <dbReference type="Rhea" id="RHEA-COMP:16897"/>
        <dbReference type="Rhea" id="RHEA-COMP:17067"/>
        <dbReference type="ChEBI" id="CHEBI:15378"/>
        <dbReference type="ChEBI" id="CHEBI:136412"/>
        <dbReference type="ChEBI" id="CHEBI:157695"/>
        <dbReference type="ChEBI" id="CHEBI:167181"/>
        <dbReference type="EC" id="4.2.99.18"/>
    </reaction>
</comment>
<dbReference type="InterPro" id="IPR050243">
    <property type="entry name" value="PHP_phosphatase"/>
</dbReference>
<dbReference type="CDD" id="cd00141">
    <property type="entry name" value="NT_POLXc"/>
    <property type="match status" value="1"/>
</dbReference>
<evidence type="ECO:0000256" key="12">
    <source>
        <dbReference type="ARBA" id="ARBA00022843"/>
    </source>
</evidence>
<keyword evidence="10" id="KW-0235">DNA replication</keyword>
<evidence type="ECO:0000256" key="10">
    <source>
        <dbReference type="ARBA" id="ARBA00022705"/>
    </source>
</evidence>
<dbReference type="SUPFAM" id="SSF81301">
    <property type="entry name" value="Nucleotidyltransferase"/>
    <property type="match status" value="1"/>
</dbReference>
<keyword evidence="13" id="KW-0239">DNA-directed DNA polymerase</keyword>
<dbReference type="NCBIfam" id="NF006375">
    <property type="entry name" value="PRK08609.1"/>
    <property type="match status" value="1"/>
</dbReference>
<keyword evidence="7" id="KW-0237">DNA synthesis</keyword>
<dbReference type="InterPro" id="IPR047967">
    <property type="entry name" value="PolX_PHP"/>
</dbReference>
<feature type="domain" description="Polymerase/histidinol phosphatase N-terminal" evidence="23">
    <location>
        <begin position="337"/>
        <end position="415"/>
    </location>
</feature>
<dbReference type="Pfam" id="PF02811">
    <property type="entry name" value="PHP"/>
    <property type="match status" value="1"/>
</dbReference>
<evidence type="ECO:0000256" key="8">
    <source>
        <dbReference type="ARBA" id="ARBA00022679"/>
    </source>
</evidence>
<evidence type="ECO:0000256" key="13">
    <source>
        <dbReference type="ARBA" id="ARBA00022932"/>
    </source>
</evidence>
<dbReference type="InterPro" id="IPR004013">
    <property type="entry name" value="PHP_dom"/>
</dbReference>
<dbReference type="CDD" id="cd07436">
    <property type="entry name" value="PHP_PolX"/>
    <property type="match status" value="1"/>
</dbReference>
<name>A0ABT9YM27_9BACI</name>
<evidence type="ECO:0000256" key="5">
    <source>
        <dbReference type="ARBA" id="ARBA00020020"/>
    </source>
</evidence>
<dbReference type="PRINTS" id="PR00870">
    <property type="entry name" value="DNAPOLXBETA"/>
</dbReference>
<keyword evidence="14" id="KW-0915">Sodium</keyword>
<dbReference type="PIRSF" id="PIRSF005047">
    <property type="entry name" value="UCP005047_YshC"/>
    <property type="match status" value="1"/>
</dbReference>
<dbReference type="SUPFAM" id="SSF47802">
    <property type="entry name" value="DNA polymerase beta, N-terminal domain-like"/>
    <property type="match status" value="1"/>
</dbReference>
<dbReference type="InterPro" id="IPR022311">
    <property type="entry name" value="PolX-like"/>
</dbReference>
<evidence type="ECO:0000256" key="19">
    <source>
        <dbReference type="ARBA" id="ARBA00044678"/>
    </source>
</evidence>
<gene>
    <name evidence="25" type="ORF">J2S05_002873</name>
</gene>
<dbReference type="PANTHER" id="PTHR36928">
    <property type="entry name" value="PHOSPHATASE YCDX-RELATED"/>
    <property type="match status" value="1"/>
</dbReference>
<dbReference type="InterPro" id="IPR016195">
    <property type="entry name" value="Pol/histidinol_Pase-like"/>
</dbReference>
<dbReference type="EC" id="2.7.7.7" evidence="3"/>
<dbReference type="Gene3D" id="3.30.210.10">
    <property type="entry name" value="DNA polymerase, thumb domain"/>
    <property type="match status" value="1"/>
</dbReference>
<dbReference type="EMBL" id="JAUSUA010000004">
    <property type="protein sequence ID" value="MDQ0208064.1"/>
    <property type="molecule type" value="Genomic_DNA"/>
</dbReference>
<feature type="domain" description="Helix-hairpin-helix DNA-binding motif class 1" evidence="22">
    <location>
        <begin position="123"/>
        <end position="142"/>
    </location>
</feature>
<evidence type="ECO:0000256" key="20">
    <source>
        <dbReference type="ARBA" id="ARBA00045548"/>
    </source>
</evidence>
<evidence type="ECO:0000313" key="26">
    <source>
        <dbReference type="Proteomes" id="UP001225034"/>
    </source>
</evidence>
<dbReference type="RefSeq" id="WP_306983839.1">
    <property type="nucleotide sequence ID" value="NZ_JAUSUA010000004.1"/>
</dbReference>
<keyword evidence="9" id="KW-0548">Nucleotidyltransferase</keyword>
<feature type="domain" description="DNA-directed DNA polymerase X" evidence="24">
    <location>
        <begin position="1"/>
        <end position="315"/>
    </location>
</feature>
<comment type="subcellular location">
    <subcellularLocation>
        <location evidence="2">Cytoplasm</location>
    </subcellularLocation>
</comment>
<dbReference type="InterPro" id="IPR002054">
    <property type="entry name" value="DNA-dir_DNA_pol_X"/>
</dbReference>
<evidence type="ECO:0000256" key="17">
    <source>
        <dbReference type="ARBA" id="ARBA00035726"/>
    </source>
</evidence>
<evidence type="ECO:0000259" key="23">
    <source>
        <dbReference type="SMART" id="SM00481"/>
    </source>
</evidence>
<comment type="function">
    <text evidence="20">Repair polymerase that plays a key role in base-excision repair. During this process, the damaged base is excised by specific DNA glycosylases, the DNA backbone is nicked at the abasic site by an apurinic/apyrimidic (AP) endonuclease, and POLB removes 5'-deoxyribose-phosphate from the preincised AP site acting as a 5'-deoxyribose-phosphate lyase (5'-dRP lyase); through its DNA polymerase activity, it adds one nucleotide to the 3' end of the arising single-nucleotide gap. Conducts 'gap-filling' DNA synthesis in a stepwise distributive fashion rather than in a processive fashion as for other DNA polymerases. It is also able to cleave sugar-phosphate bonds 3' to an intact AP site, acting as an AP lyase.</text>
</comment>
<evidence type="ECO:0000256" key="9">
    <source>
        <dbReference type="ARBA" id="ARBA00022695"/>
    </source>
</evidence>
<evidence type="ECO:0000256" key="1">
    <source>
        <dbReference type="ARBA" id="ARBA00001946"/>
    </source>
</evidence>
<keyword evidence="8" id="KW-0808">Transferase</keyword>
<evidence type="ECO:0000256" key="3">
    <source>
        <dbReference type="ARBA" id="ARBA00012417"/>
    </source>
</evidence>
<dbReference type="Gene3D" id="3.20.20.140">
    <property type="entry name" value="Metal-dependent hydrolases"/>
    <property type="match status" value="1"/>
</dbReference>
<evidence type="ECO:0000256" key="14">
    <source>
        <dbReference type="ARBA" id="ARBA00023053"/>
    </source>
</evidence>
<dbReference type="Pfam" id="PF14791">
    <property type="entry name" value="DNA_pol_B_thumb"/>
    <property type="match status" value="1"/>
</dbReference>
<dbReference type="InterPro" id="IPR029398">
    <property type="entry name" value="PolB_thumb"/>
</dbReference>
<dbReference type="InterPro" id="IPR002008">
    <property type="entry name" value="DNA_pol_X_beta-like"/>
</dbReference>
<dbReference type="Gene3D" id="1.10.150.20">
    <property type="entry name" value="5' to 3' exonuclease, C-terminal subdomain"/>
    <property type="match status" value="1"/>
</dbReference>
<dbReference type="SUPFAM" id="SSF158702">
    <property type="entry name" value="Sec63 N-terminal domain-like"/>
    <property type="match status" value="1"/>
</dbReference>
<feature type="domain" description="Helix-hairpin-helix DNA-binding motif class 1" evidence="22">
    <location>
        <begin position="88"/>
        <end position="107"/>
    </location>
</feature>
<sequence length="576" mass="63980">MNKKKVIQTLEAIAIYMEIKGENTFKVSAYRKAAKALESVPETLEEIEKVESLDGIGKGTASVIEELKQTGQSGLHDELAASFPEGLLPLLKLPGLGGKKIGKLYQELGVTNLETLKQACLDEKIRGMAGFGAKSEEKILAAIDAFQTRPERVGIAVAIKAADFIQGKLQQMNGIIRYELAGSLRRVEETVKDVDFIISTDNPELVKEQLLQLEGILQVVGAGDTKVSLELSVDELIIGVDFRLVSDDEFASALLHFTGSKDHNVKLRQLAKERGEQISEYGVLNRETGHTAVFKDERSFYYHFGLAYVPPEARVGKDELVLISDKKDYPEDTSAQSDLHMHTVWSDGAHSIKEMAAGAEKRGYTHLAITDHSQFLRVANGLTVERVQEQHKQIKEFNEQSNVHIFTGIEMDILPDGTLDYSDDILKDIDFVIASIHSSFSQSEETIMSRLKTALFNPHVDLVAHPTGRVIGRREGYAVNVPQLIEWAAESGTALELNASPERLDLSAHWVRLAADHGVPIAINTDAHHVDRLAYMRYGFGVARKAGIPTDCIINTWSLERLKTYLSKDKRDRINR</sequence>
<comment type="catalytic activity">
    <reaction evidence="21">
        <text>DNA(n) + a 2'-deoxyribonucleoside 5'-triphosphate = DNA(n+1) + diphosphate</text>
        <dbReference type="Rhea" id="RHEA:22508"/>
        <dbReference type="Rhea" id="RHEA-COMP:17339"/>
        <dbReference type="Rhea" id="RHEA-COMP:17340"/>
        <dbReference type="ChEBI" id="CHEBI:33019"/>
        <dbReference type="ChEBI" id="CHEBI:61560"/>
        <dbReference type="ChEBI" id="CHEBI:173112"/>
        <dbReference type="EC" id="2.7.7.7"/>
    </reaction>
</comment>
<dbReference type="Gene3D" id="3.30.460.10">
    <property type="entry name" value="Beta Polymerase, domain 2"/>
    <property type="match status" value="1"/>
</dbReference>
<evidence type="ECO:0000256" key="2">
    <source>
        <dbReference type="ARBA" id="ARBA00004496"/>
    </source>
</evidence>
<evidence type="ECO:0000313" key="25">
    <source>
        <dbReference type="EMBL" id="MDQ0208064.1"/>
    </source>
</evidence>
<dbReference type="InterPro" id="IPR003141">
    <property type="entry name" value="Pol/His_phosphatase_N"/>
</dbReference>
<accession>A0ABT9YM27</accession>
<evidence type="ECO:0000256" key="15">
    <source>
        <dbReference type="ARBA" id="ARBA00023204"/>
    </source>
</evidence>
<comment type="cofactor">
    <cofactor evidence="1">
        <name>Mg(2+)</name>
        <dbReference type="ChEBI" id="CHEBI:18420"/>
    </cofactor>
</comment>
<dbReference type="SMART" id="SM00483">
    <property type="entry name" value="POLXc"/>
    <property type="match status" value="1"/>
</dbReference>
<dbReference type="InterPro" id="IPR027421">
    <property type="entry name" value="DNA_pol_lamdba_lyase_dom_sf"/>
</dbReference>
<dbReference type="SMART" id="SM00278">
    <property type="entry name" value="HhH1"/>
    <property type="match status" value="3"/>
</dbReference>
<dbReference type="InterPro" id="IPR010996">
    <property type="entry name" value="HHH_MUS81"/>
</dbReference>
<keyword evidence="12" id="KW-0832">Ubl conjugation</keyword>
<keyword evidence="11" id="KW-0227">DNA damage</keyword>
<dbReference type="SUPFAM" id="SSF89550">
    <property type="entry name" value="PHP domain-like"/>
    <property type="match status" value="1"/>
</dbReference>
<dbReference type="InterPro" id="IPR043519">
    <property type="entry name" value="NT_sf"/>
</dbReference>
<keyword evidence="15" id="KW-0234">DNA repair</keyword>
<dbReference type="Gene3D" id="1.10.150.110">
    <property type="entry name" value="DNA polymerase beta, N-terminal domain-like"/>
    <property type="match status" value="1"/>
</dbReference>
<evidence type="ECO:0000256" key="21">
    <source>
        <dbReference type="ARBA" id="ARBA00049244"/>
    </source>
</evidence>
<evidence type="ECO:0000259" key="22">
    <source>
        <dbReference type="SMART" id="SM00278"/>
    </source>
</evidence>
<dbReference type="PANTHER" id="PTHR36928:SF1">
    <property type="entry name" value="PHOSPHATASE YCDX-RELATED"/>
    <property type="match status" value="1"/>
</dbReference>
<keyword evidence="26" id="KW-1185">Reference proteome</keyword>
<dbReference type="EC" id="4.2.99.18" evidence="4"/>
<evidence type="ECO:0000256" key="4">
    <source>
        <dbReference type="ARBA" id="ARBA00012720"/>
    </source>
</evidence>
<protein>
    <recommendedName>
        <fullName evidence="5">DNA polymerase beta</fullName>
        <ecNumber evidence="3">2.7.7.7</ecNumber>
        <ecNumber evidence="4">4.2.99.18</ecNumber>
    </recommendedName>
    <alternativeName>
        <fullName evidence="16">5'-deoxyribose-phosphate lyase</fullName>
    </alternativeName>
    <alternativeName>
        <fullName evidence="17">AP lyase</fullName>
    </alternativeName>
</protein>
<keyword evidence="6" id="KW-0488">Methylation</keyword>
<evidence type="ECO:0000256" key="11">
    <source>
        <dbReference type="ARBA" id="ARBA00022763"/>
    </source>
</evidence>
<evidence type="ECO:0000259" key="24">
    <source>
        <dbReference type="SMART" id="SM00483"/>
    </source>
</evidence>